<feature type="domain" description="RNA polymerase sigma-70 region 4" evidence="1">
    <location>
        <begin position="141"/>
        <end position="189"/>
    </location>
</feature>
<gene>
    <name evidence="2" type="ORF">EPH95_09350</name>
</gene>
<keyword evidence="3" id="KW-1185">Reference proteome</keyword>
<sequence length="198" mass="23473">MNHETIEQLKKECLRMATFFENNPTLAEQQIFQGFLEHDEYRHIFIQAICFPGNQTFRKLDEAFKNHYTNVQFTQYLSKTLYWTSVQYDQYQREHKDNQPLIMDNLHNFGISCYPHKDTSDIITETKDLGTWSEDLTLTKALRQLTAKQQTVIIERYGYERTNNEIARLLNVSPQAVSRTHLHAIKRLRTLLEKGVET</sequence>
<evidence type="ECO:0000313" key="3">
    <source>
        <dbReference type="Proteomes" id="UP000319756"/>
    </source>
</evidence>
<organism evidence="2 3">
    <name type="scientific">Salicibibacter halophilus</name>
    <dbReference type="NCBI Taxonomy" id="2502791"/>
    <lineage>
        <taxon>Bacteria</taxon>
        <taxon>Bacillati</taxon>
        <taxon>Bacillota</taxon>
        <taxon>Bacilli</taxon>
        <taxon>Bacillales</taxon>
        <taxon>Bacillaceae</taxon>
        <taxon>Salicibibacter</taxon>
    </lineage>
</organism>
<dbReference type="InterPro" id="IPR007630">
    <property type="entry name" value="RNA_pol_sigma70_r4"/>
</dbReference>
<reference evidence="3" key="1">
    <citation type="submission" date="2019-01" db="EMBL/GenBank/DDBJ databases">
        <title>Genomic analysis of Salicibibacter sp. NKC3-5.</title>
        <authorList>
            <person name="Oh Y.J."/>
        </authorList>
    </citation>
    <scope>NUCLEOTIDE SEQUENCE [LARGE SCALE GENOMIC DNA]</scope>
    <source>
        <strain evidence="3">NKC3-5</strain>
    </source>
</reference>
<protein>
    <submittedName>
        <fullName evidence="2">Sigma-70 family RNA polymerase sigma factor</fullName>
    </submittedName>
</protein>
<dbReference type="OrthoDB" id="2942336at2"/>
<dbReference type="EMBL" id="CP035485">
    <property type="protein sequence ID" value="QDI91356.1"/>
    <property type="molecule type" value="Genomic_DNA"/>
</dbReference>
<name>A0A514LHM5_9BACI</name>
<dbReference type="RefSeq" id="WP_142089376.1">
    <property type="nucleotide sequence ID" value="NZ_CP035485.1"/>
</dbReference>
<dbReference type="InterPro" id="IPR014284">
    <property type="entry name" value="RNA_pol_sigma-70_dom"/>
</dbReference>
<evidence type="ECO:0000259" key="1">
    <source>
        <dbReference type="Pfam" id="PF04545"/>
    </source>
</evidence>
<dbReference type="GO" id="GO:0003700">
    <property type="term" value="F:DNA-binding transcription factor activity"/>
    <property type="evidence" value="ECO:0007669"/>
    <property type="project" value="InterPro"/>
</dbReference>
<dbReference type="Pfam" id="PF04545">
    <property type="entry name" value="Sigma70_r4"/>
    <property type="match status" value="1"/>
</dbReference>
<dbReference type="SUPFAM" id="SSF88659">
    <property type="entry name" value="Sigma3 and sigma4 domains of RNA polymerase sigma factors"/>
    <property type="match status" value="1"/>
</dbReference>
<dbReference type="GO" id="GO:0006352">
    <property type="term" value="P:DNA-templated transcription initiation"/>
    <property type="evidence" value="ECO:0007669"/>
    <property type="project" value="InterPro"/>
</dbReference>
<dbReference type="AlphaFoldDB" id="A0A514LHM5"/>
<dbReference type="InterPro" id="IPR013324">
    <property type="entry name" value="RNA_pol_sigma_r3/r4-like"/>
</dbReference>
<dbReference type="Gene3D" id="1.20.140.160">
    <property type="match status" value="1"/>
</dbReference>
<dbReference type="Proteomes" id="UP000319756">
    <property type="component" value="Chromosome"/>
</dbReference>
<proteinExistence type="predicted"/>
<dbReference type="KEGG" id="sale:EPH95_09350"/>
<dbReference type="CDD" id="cd06171">
    <property type="entry name" value="Sigma70_r4"/>
    <property type="match status" value="1"/>
</dbReference>
<evidence type="ECO:0000313" key="2">
    <source>
        <dbReference type="EMBL" id="QDI91356.1"/>
    </source>
</evidence>
<dbReference type="NCBIfam" id="TIGR02937">
    <property type="entry name" value="sigma70-ECF"/>
    <property type="match status" value="1"/>
</dbReference>
<accession>A0A514LHM5</accession>